<keyword evidence="1" id="KW-0344">Guanine-nucleotide releasing factor</keyword>
<sequence length="162" mass="19392">MAATAEKLVQKLTSEIDYTFLTDFFLIYRLFITPAALLKLFMLRFEWALLDNTPERQIVRIRTFVALRHWLLNYFGYDFMGSRPLRQTLSAFLQSLAKHPLVVTSPRDQRIAKELRRYTQSLKKLHYRTKAQEKLERQGRRHDSSPRRSPMKRRSARNRGEF</sequence>
<evidence type="ECO:0000256" key="1">
    <source>
        <dbReference type="PROSITE-ProRule" id="PRU00135"/>
    </source>
</evidence>
<dbReference type="Gene3D" id="1.20.870.10">
    <property type="entry name" value="Son of sevenless (SoS) protein Chain: S domain 1"/>
    <property type="match status" value="1"/>
</dbReference>
<reference evidence="4" key="1">
    <citation type="journal article" date="2020" name="Fungal Divers.">
        <title>Resolving the Mortierellaceae phylogeny through synthesis of multi-gene phylogenetics and phylogenomics.</title>
        <authorList>
            <person name="Vandepol N."/>
            <person name="Liber J."/>
            <person name="Desiro A."/>
            <person name="Na H."/>
            <person name="Kennedy M."/>
            <person name="Barry K."/>
            <person name="Grigoriev I.V."/>
            <person name="Miller A.N."/>
            <person name="O'Donnell K."/>
            <person name="Stajich J.E."/>
            <person name="Bonito G."/>
        </authorList>
    </citation>
    <scope>NUCLEOTIDE SEQUENCE</scope>
    <source>
        <strain evidence="4">CK1249</strain>
    </source>
</reference>
<keyword evidence="5" id="KW-1185">Reference proteome</keyword>
<evidence type="ECO:0000313" key="5">
    <source>
        <dbReference type="Proteomes" id="UP000738359"/>
    </source>
</evidence>
<protein>
    <recommendedName>
        <fullName evidence="3">N-terminal Ras-GEF domain-containing protein</fullName>
    </recommendedName>
</protein>
<dbReference type="Pfam" id="PF00618">
    <property type="entry name" value="RasGEF_N"/>
    <property type="match status" value="1"/>
</dbReference>
<evidence type="ECO:0000259" key="3">
    <source>
        <dbReference type="PROSITE" id="PS50212"/>
    </source>
</evidence>
<dbReference type="SUPFAM" id="SSF48366">
    <property type="entry name" value="Ras GEF"/>
    <property type="match status" value="1"/>
</dbReference>
<organism evidence="4 5">
    <name type="scientific">Mortierella alpina</name>
    <name type="common">Oleaginous fungus</name>
    <name type="synonym">Mortierella renispora</name>
    <dbReference type="NCBI Taxonomy" id="64518"/>
    <lineage>
        <taxon>Eukaryota</taxon>
        <taxon>Fungi</taxon>
        <taxon>Fungi incertae sedis</taxon>
        <taxon>Mucoromycota</taxon>
        <taxon>Mortierellomycotina</taxon>
        <taxon>Mortierellomycetes</taxon>
        <taxon>Mortierellales</taxon>
        <taxon>Mortierellaceae</taxon>
        <taxon>Mortierella</taxon>
    </lineage>
</organism>
<dbReference type="EMBL" id="JAAAHY010000881">
    <property type="protein sequence ID" value="KAF9955817.1"/>
    <property type="molecule type" value="Genomic_DNA"/>
</dbReference>
<feature type="domain" description="N-terminal Ras-GEF" evidence="3">
    <location>
        <begin position="1"/>
        <end position="119"/>
    </location>
</feature>
<gene>
    <name evidence="4" type="ORF">BGZ70_010108</name>
</gene>
<feature type="region of interest" description="Disordered" evidence="2">
    <location>
        <begin position="129"/>
        <end position="162"/>
    </location>
</feature>
<dbReference type="OrthoDB" id="10254377at2759"/>
<dbReference type="InterPro" id="IPR000651">
    <property type="entry name" value="Ras-like_Gua-exchang_fac_N"/>
</dbReference>
<evidence type="ECO:0000313" key="4">
    <source>
        <dbReference type="EMBL" id="KAF9955817.1"/>
    </source>
</evidence>
<dbReference type="InterPro" id="IPR023578">
    <property type="entry name" value="Ras_GEF_dom_sf"/>
</dbReference>
<dbReference type="CDD" id="cd06224">
    <property type="entry name" value="REM"/>
    <property type="match status" value="1"/>
</dbReference>
<proteinExistence type="predicted"/>
<dbReference type="AlphaFoldDB" id="A0A9P6LZM4"/>
<comment type="caution">
    <text evidence="4">The sequence shown here is derived from an EMBL/GenBank/DDBJ whole genome shotgun (WGS) entry which is preliminary data.</text>
</comment>
<dbReference type="SMART" id="SM00229">
    <property type="entry name" value="RasGEFN"/>
    <property type="match status" value="1"/>
</dbReference>
<accession>A0A9P6LZM4</accession>
<dbReference type="GO" id="GO:0005085">
    <property type="term" value="F:guanyl-nucleotide exchange factor activity"/>
    <property type="evidence" value="ECO:0007669"/>
    <property type="project" value="UniProtKB-KW"/>
</dbReference>
<name>A0A9P6LZM4_MORAP</name>
<dbReference type="Proteomes" id="UP000738359">
    <property type="component" value="Unassembled WGS sequence"/>
</dbReference>
<dbReference type="PROSITE" id="PS50212">
    <property type="entry name" value="RASGEF_NTER"/>
    <property type="match status" value="1"/>
</dbReference>
<feature type="compositionally biased region" description="Basic and acidic residues" evidence="2">
    <location>
        <begin position="130"/>
        <end position="146"/>
    </location>
</feature>
<feature type="compositionally biased region" description="Basic residues" evidence="2">
    <location>
        <begin position="149"/>
        <end position="162"/>
    </location>
</feature>
<evidence type="ECO:0000256" key="2">
    <source>
        <dbReference type="SAM" id="MobiDB-lite"/>
    </source>
</evidence>